<dbReference type="InterPro" id="IPR052396">
    <property type="entry name" value="Meiotic_Drive_Suppr_Kinase"/>
</dbReference>
<evidence type="ECO:0000313" key="1">
    <source>
        <dbReference type="EMBL" id="RKP17307.1"/>
    </source>
</evidence>
<dbReference type="Proteomes" id="UP000281549">
    <property type="component" value="Unassembled WGS sequence"/>
</dbReference>
<dbReference type="SUPFAM" id="SSF56112">
    <property type="entry name" value="Protein kinase-like (PK-like)"/>
    <property type="match status" value="1"/>
</dbReference>
<dbReference type="EMBL" id="ML005908">
    <property type="protein sequence ID" value="RKP17307.1"/>
    <property type="molecule type" value="Genomic_DNA"/>
</dbReference>
<dbReference type="PANTHER" id="PTHR37171">
    <property type="entry name" value="SERINE/THREONINE-PROTEIN KINASE YRZF-RELATED"/>
    <property type="match status" value="1"/>
</dbReference>
<sequence>NECIANGRIGSVVRGNLWGHENVIFKLKDLTKESWKGKELKNEVSVYKKLENLQGKAIPNFIAYVKIWDMFMGIVISDCGQQTEEGEFVSLKQDCLRQFHDQGLIHGDVCNRNFVKNSENKCNWSRAGDNTIVNIFLGGKIQQSIIVRLIIMDEGSTSSNRLTLKTPENSETWMGLEPYGLPQH</sequence>
<proteinExistence type="predicted"/>
<gene>
    <name evidence="1" type="ORF">ROZALSC1DRAFT_24333</name>
</gene>
<organism evidence="1 2">
    <name type="scientific">Rozella allomycis (strain CSF55)</name>
    <dbReference type="NCBI Taxonomy" id="988480"/>
    <lineage>
        <taxon>Eukaryota</taxon>
        <taxon>Fungi</taxon>
        <taxon>Fungi incertae sedis</taxon>
        <taxon>Cryptomycota</taxon>
        <taxon>Cryptomycota incertae sedis</taxon>
        <taxon>Rozella</taxon>
    </lineage>
</organism>
<feature type="non-terminal residue" evidence="1">
    <location>
        <position position="1"/>
    </location>
</feature>
<name>A0A4P9YD98_ROZAC</name>
<dbReference type="PANTHER" id="PTHR37171:SF1">
    <property type="entry name" value="SERINE_THREONINE-PROTEIN KINASE YRZF-RELATED"/>
    <property type="match status" value="1"/>
</dbReference>
<reference evidence="2" key="1">
    <citation type="journal article" date="2018" name="Nat. Microbiol.">
        <title>Leveraging single-cell genomics to expand the fungal tree of life.</title>
        <authorList>
            <person name="Ahrendt S.R."/>
            <person name="Quandt C.A."/>
            <person name="Ciobanu D."/>
            <person name="Clum A."/>
            <person name="Salamov A."/>
            <person name="Andreopoulos B."/>
            <person name="Cheng J.F."/>
            <person name="Woyke T."/>
            <person name="Pelin A."/>
            <person name="Henrissat B."/>
            <person name="Reynolds N.K."/>
            <person name="Benny G.L."/>
            <person name="Smith M.E."/>
            <person name="James T.Y."/>
            <person name="Grigoriev I.V."/>
        </authorList>
    </citation>
    <scope>NUCLEOTIDE SEQUENCE [LARGE SCALE GENOMIC DNA]</scope>
    <source>
        <strain evidence="2">CSF55</strain>
    </source>
</reference>
<evidence type="ECO:0000313" key="2">
    <source>
        <dbReference type="Proteomes" id="UP000281549"/>
    </source>
</evidence>
<evidence type="ECO:0008006" key="3">
    <source>
        <dbReference type="Google" id="ProtNLM"/>
    </source>
</evidence>
<protein>
    <recommendedName>
        <fullName evidence="3">Protein kinase domain-containing protein</fullName>
    </recommendedName>
</protein>
<accession>A0A4P9YD98</accession>
<dbReference type="InterPro" id="IPR011009">
    <property type="entry name" value="Kinase-like_dom_sf"/>
</dbReference>
<dbReference type="AlphaFoldDB" id="A0A4P9YD98"/>